<organism evidence="2 3">
    <name type="scientific">Sinimarinibacterium thermocellulolyticum</name>
    <dbReference type="NCBI Taxonomy" id="3170016"/>
    <lineage>
        <taxon>Bacteria</taxon>
        <taxon>Pseudomonadati</taxon>
        <taxon>Pseudomonadota</taxon>
        <taxon>Gammaproteobacteria</taxon>
        <taxon>Nevskiales</taxon>
        <taxon>Nevskiaceae</taxon>
        <taxon>Sinimarinibacterium</taxon>
    </lineage>
</organism>
<dbReference type="EMBL" id="JBEPIJ010000032">
    <property type="protein sequence ID" value="MES0875391.1"/>
    <property type="molecule type" value="Genomic_DNA"/>
</dbReference>
<dbReference type="PANTHER" id="PTHR43194">
    <property type="entry name" value="HYDROLASE ALPHA/BETA FOLD FAMILY"/>
    <property type="match status" value="1"/>
</dbReference>
<dbReference type="InterPro" id="IPR000073">
    <property type="entry name" value="AB_hydrolase_1"/>
</dbReference>
<comment type="caution">
    <text evidence="2">The sequence shown here is derived from an EMBL/GenBank/DDBJ whole genome shotgun (WGS) entry which is preliminary data.</text>
</comment>
<keyword evidence="2" id="KW-0378">Hydrolase</keyword>
<dbReference type="GO" id="GO:0016787">
    <property type="term" value="F:hydrolase activity"/>
    <property type="evidence" value="ECO:0007669"/>
    <property type="project" value="UniProtKB-KW"/>
</dbReference>
<evidence type="ECO:0000313" key="3">
    <source>
        <dbReference type="Proteomes" id="UP001465331"/>
    </source>
</evidence>
<name>A0ABV2ADR4_9GAMM</name>
<evidence type="ECO:0000259" key="1">
    <source>
        <dbReference type="Pfam" id="PF00561"/>
    </source>
</evidence>
<accession>A0ABV2ADR4</accession>
<dbReference type="InterPro" id="IPR029058">
    <property type="entry name" value="AB_hydrolase_fold"/>
</dbReference>
<dbReference type="Proteomes" id="UP001465331">
    <property type="component" value="Unassembled WGS sequence"/>
</dbReference>
<gene>
    <name evidence="2" type="ORF">ABSH63_15440</name>
</gene>
<dbReference type="PANTHER" id="PTHR43194:SF2">
    <property type="entry name" value="PEROXISOMAL MEMBRANE PROTEIN LPX1"/>
    <property type="match status" value="1"/>
</dbReference>
<protein>
    <submittedName>
        <fullName evidence="2">Alpha/beta hydrolase</fullName>
    </submittedName>
</protein>
<proteinExistence type="predicted"/>
<dbReference type="InterPro" id="IPR050228">
    <property type="entry name" value="Carboxylesterase_BioH"/>
</dbReference>
<reference evidence="2 3" key="1">
    <citation type="submission" date="2024-06" db="EMBL/GenBank/DDBJ databases">
        <authorList>
            <person name="Li Z."/>
            <person name="Jiang Y."/>
        </authorList>
    </citation>
    <scope>NUCLEOTIDE SEQUENCE [LARGE SCALE GENOMIC DNA]</scope>
    <source>
        <strain evidence="2 3">HSW-8</strain>
    </source>
</reference>
<dbReference type="Pfam" id="PF00561">
    <property type="entry name" value="Abhydrolase_1"/>
    <property type="match status" value="1"/>
</dbReference>
<evidence type="ECO:0000313" key="2">
    <source>
        <dbReference type="EMBL" id="MES0875391.1"/>
    </source>
</evidence>
<feature type="domain" description="AB hydrolase-1" evidence="1">
    <location>
        <begin position="8"/>
        <end position="243"/>
    </location>
</feature>
<sequence>MGGADDAPSVILMHGGGQTRHSWAGPMRELLDCGYRVINLDARGHGESDWPSDGDYRLDTLVADLRCVLSTLPSLPALVGASLGGATQLRAVGMAERGIAAALVLVDIVPQVETMGTTRIADFMRRHTEGFASLDEAANAVAEYNPHRPRPSDPSGLMKNLRTGSDGRYYWHWDPRFIADPRRESPRQIADQLEEAAPKVRVPTLLVRGMLSDVVTDAGVRALRDAIPHLEVRGVNGAGHMVVGDRNDRFHQAVIPFLHQHHPVP</sequence>
<dbReference type="SUPFAM" id="SSF53474">
    <property type="entry name" value="alpha/beta-Hydrolases"/>
    <property type="match status" value="1"/>
</dbReference>
<dbReference type="PRINTS" id="PR00111">
    <property type="entry name" value="ABHYDROLASE"/>
</dbReference>
<dbReference type="RefSeq" id="WP_352890972.1">
    <property type="nucleotide sequence ID" value="NZ_JBEPIJ010000032.1"/>
</dbReference>
<keyword evidence="3" id="KW-1185">Reference proteome</keyword>
<dbReference type="Gene3D" id="3.40.50.1820">
    <property type="entry name" value="alpha/beta hydrolase"/>
    <property type="match status" value="1"/>
</dbReference>